<accession>A0A1H4WW36</accession>
<evidence type="ECO:0000259" key="3">
    <source>
        <dbReference type="Pfam" id="PF13649"/>
    </source>
</evidence>
<dbReference type="PANTHER" id="PTHR44942:SF4">
    <property type="entry name" value="METHYLTRANSFERASE TYPE 11 DOMAIN-CONTAINING PROTEIN"/>
    <property type="match status" value="1"/>
</dbReference>
<gene>
    <name evidence="4" type="ORF">SAMN04489727_5814</name>
</gene>
<name>A0A1H4WW36_9PSEU</name>
<dbReference type="Proteomes" id="UP000199622">
    <property type="component" value="Unassembled WGS sequence"/>
</dbReference>
<evidence type="ECO:0000256" key="1">
    <source>
        <dbReference type="ARBA" id="ARBA00022603"/>
    </source>
</evidence>
<keyword evidence="2 4" id="KW-0808">Transferase</keyword>
<dbReference type="Pfam" id="PF13649">
    <property type="entry name" value="Methyltransf_25"/>
    <property type="match status" value="1"/>
</dbReference>
<dbReference type="AlphaFoldDB" id="A0A1H4WW36"/>
<dbReference type="Gene3D" id="3.40.50.150">
    <property type="entry name" value="Vaccinia Virus protein VP39"/>
    <property type="match status" value="1"/>
</dbReference>
<evidence type="ECO:0000313" key="4">
    <source>
        <dbReference type="EMBL" id="SEC97240.1"/>
    </source>
</evidence>
<dbReference type="EMBL" id="FNSO01000004">
    <property type="protein sequence ID" value="SEC97240.1"/>
    <property type="molecule type" value="Genomic_DNA"/>
</dbReference>
<organism evidence="4 5">
    <name type="scientific">Amycolatopsis tolypomycina</name>
    <dbReference type="NCBI Taxonomy" id="208445"/>
    <lineage>
        <taxon>Bacteria</taxon>
        <taxon>Bacillati</taxon>
        <taxon>Actinomycetota</taxon>
        <taxon>Actinomycetes</taxon>
        <taxon>Pseudonocardiales</taxon>
        <taxon>Pseudonocardiaceae</taxon>
        <taxon>Amycolatopsis</taxon>
    </lineage>
</organism>
<dbReference type="CDD" id="cd02440">
    <property type="entry name" value="AdoMet_MTases"/>
    <property type="match status" value="1"/>
</dbReference>
<dbReference type="SUPFAM" id="SSF53335">
    <property type="entry name" value="S-adenosyl-L-methionine-dependent methyltransferases"/>
    <property type="match status" value="1"/>
</dbReference>
<keyword evidence="5" id="KW-1185">Reference proteome</keyword>
<dbReference type="GO" id="GO:0032259">
    <property type="term" value="P:methylation"/>
    <property type="evidence" value="ECO:0007669"/>
    <property type="project" value="UniProtKB-KW"/>
</dbReference>
<reference evidence="5" key="1">
    <citation type="submission" date="2016-10" db="EMBL/GenBank/DDBJ databases">
        <authorList>
            <person name="Varghese N."/>
            <person name="Submissions S."/>
        </authorList>
    </citation>
    <scope>NUCLEOTIDE SEQUENCE [LARGE SCALE GENOMIC DNA]</scope>
    <source>
        <strain evidence="5">DSM 44544</strain>
    </source>
</reference>
<dbReference type="STRING" id="208445.SAMN04489727_5814"/>
<dbReference type="InterPro" id="IPR029063">
    <property type="entry name" value="SAM-dependent_MTases_sf"/>
</dbReference>
<proteinExistence type="predicted"/>
<evidence type="ECO:0000256" key="2">
    <source>
        <dbReference type="ARBA" id="ARBA00022679"/>
    </source>
</evidence>
<dbReference type="InterPro" id="IPR051052">
    <property type="entry name" value="Diverse_substrate_MTase"/>
</dbReference>
<dbReference type="PANTHER" id="PTHR44942">
    <property type="entry name" value="METHYLTRANSF_11 DOMAIN-CONTAINING PROTEIN"/>
    <property type="match status" value="1"/>
</dbReference>
<protein>
    <submittedName>
        <fullName evidence="4">Methyltransferase domain-containing protein</fullName>
    </submittedName>
</protein>
<sequence>MHPSIYAGAVTDAWEWDPSLYSGSAEYYARGRAAYPAELATAFAAELGLDGSGRLLDVGCGPGSLTLLLAGLFEEAVGLDADGAMLAEAARQAAGAGNCRWVHRRAEELPAGLGRFRLVTFAQSFHWFDRPRVAAAVREMLTPDGVCAHVHASTHESVHPAIAELVREYLGPVRRAGQGVLPDGTAGGEAEIYRAAGFHGPRRFEVPGRVVTRTVDEVVAGVFSLSSSAPHLFGTGRAGFEAALRRRLAPAETFTVRLREIAVDLWFTRGC</sequence>
<feature type="domain" description="Methyltransferase" evidence="3">
    <location>
        <begin position="56"/>
        <end position="145"/>
    </location>
</feature>
<evidence type="ECO:0000313" key="5">
    <source>
        <dbReference type="Proteomes" id="UP000199622"/>
    </source>
</evidence>
<keyword evidence="1 4" id="KW-0489">Methyltransferase</keyword>
<dbReference type="InterPro" id="IPR041698">
    <property type="entry name" value="Methyltransf_25"/>
</dbReference>
<dbReference type="GO" id="GO:0008168">
    <property type="term" value="F:methyltransferase activity"/>
    <property type="evidence" value="ECO:0007669"/>
    <property type="project" value="UniProtKB-KW"/>
</dbReference>